<feature type="compositionally biased region" description="Basic and acidic residues" evidence="1">
    <location>
        <begin position="242"/>
        <end position="252"/>
    </location>
</feature>
<feature type="transmembrane region" description="Helical" evidence="2">
    <location>
        <begin position="56"/>
        <end position="80"/>
    </location>
</feature>
<evidence type="ECO:0000313" key="3">
    <source>
        <dbReference type="EMBL" id="KAF2111058.1"/>
    </source>
</evidence>
<feature type="region of interest" description="Disordered" evidence="1">
    <location>
        <begin position="201"/>
        <end position="252"/>
    </location>
</feature>
<accession>A0A6A5YY75</accession>
<name>A0A6A5YY75_9PLEO</name>
<dbReference type="EMBL" id="ML977335">
    <property type="protein sequence ID" value="KAF2111058.1"/>
    <property type="molecule type" value="Genomic_DNA"/>
</dbReference>
<keyword evidence="2" id="KW-1133">Transmembrane helix</keyword>
<evidence type="ECO:0000313" key="4">
    <source>
        <dbReference type="Proteomes" id="UP000799770"/>
    </source>
</evidence>
<proteinExistence type="predicted"/>
<evidence type="ECO:0000256" key="1">
    <source>
        <dbReference type="SAM" id="MobiDB-lite"/>
    </source>
</evidence>
<dbReference type="AlphaFoldDB" id="A0A6A5YY75"/>
<feature type="compositionally biased region" description="Low complexity" evidence="1">
    <location>
        <begin position="212"/>
        <end position="224"/>
    </location>
</feature>
<protein>
    <submittedName>
        <fullName evidence="3">Uncharacterized protein</fullName>
    </submittedName>
</protein>
<dbReference type="Proteomes" id="UP000799770">
    <property type="component" value="Unassembled WGS sequence"/>
</dbReference>
<feature type="transmembrane region" description="Helical" evidence="2">
    <location>
        <begin position="107"/>
        <end position="125"/>
    </location>
</feature>
<keyword evidence="2" id="KW-0472">Membrane</keyword>
<gene>
    <name evidence="3" type="ORF">BDV96DRAFT_650168</name>
</gene>
<reference evidence="3" key="1">
    <citation type="journal article" date="2020" name="Stud. Mycol.">
        <title>101 Dothideomycetes genomes: a test case for predicting lifestyles and emergence of pathogens.</title>
        <authorList>
            <person name="Haridas S."/>
            <person name="Albert R."/>
            <person name="Binder M."/>
            <person name="Bloem J."/>
            <person name="Labutti K."/>
            <person name="Salamov A."/>
            <person name="Andreopoulos B."/>
            <person name="Baker S."/>
            <person name="Barry K."/>
            <person name="Bills G."/>
            <person name="Bluhm B."/>
            <person name="Cannon C."/>
            <person name="Castanera R."/>
            <person name="Culley D."/>
            <person name="Daum C."/>
            <person name="Ezra D."/>
            <person name="Gonzalez J."/>
            <person name="Henrissat B."/>
            <person name="Kuo A."/>
            <person name="Liang C."/>
            <person name="Lipzen A."/>
            <person name="Lutzoni F."/>
            <person name="Magnuson J."/>
            <person name="Mondo S."/>
            <person name="Nolan M."/>
            <person name="Ohm R."/>
            <person name="Pangilinan J."/>
            <person name="Park H.-J."/>
            <person name="Ramirez L."/>
            <person name="Alfaro M."/>
            <person name="Sun H."/>
            <person name="Tritt A."/>
            <person name="Yoshinaga Y."/>
            <person name="Zwiers L.-H."/>
            <person name="Turgeon B."/>
            <person name="Goodwin S."/>
            <person name="Spatafora J."/>
            <person name="Crous P."/>
            <person name="Grigoriev I."/>
        </authorList>
    </citation>
    <scope>NUCLEOTIDE SEQUENCE</scope>
    <source>
        <strain evidence="3">CBS 627.86</strain>
    </source>
</reference>
<organism evidence="3 4">
    <name type="scientific">Lophiotrema nucula</name>
    <dbReference type="NCBI Taxonomy" id="690887"/>
    <lineage>
        <taxon>Eukaryota</taxon>
        <taxon>Fungi</taxon>
        <taxon>Dikarya</taxon>
        <taxon>Ascomycota</taxon>
        <taxon>Pezizomycotina</taxon>
        <taxon>Dothideomycetes</taxon>
        <taxon>Pleosporomycetidae</taxon>
        <taxon>Pleosporales</taxon>
        <taxon>Lophiotremataceae</taxon>
        <taxon>Lophiotrema</taxon>
    </lineage>
</organism>
<keyword evidence="4" id="KW-1185">Reference proteome</keyword>
<feature type="transmembrane region" description="Helical" evidence="2">
    <location>
        <begin position="158"/>
        <end position="178"/>
    </location>
</feature>
<evidence type="ECO:0000256" key="2">
    <source>
        <dbReference type="SAM" id="Phobius"/>
    </source>
</evidence>
<keyword evidence="2" id="KW-0812">Transmembrane</keyword>
<sequence>MQRGLTIIIGTAFPAAALGTLVFMISASHTIPALYWEVMSNKTQTQGCGINYGHNVNMVVPGAVGIWVLCWYASMVWPLVRGTNAFKIVEGILFTLMTPVRWLSRRVGGLGICLGLLLAAALSSGDHIMLSCARGICGTDSTGDYCVYRRRLLPCRNFALFAGLFSFVIAEVVVPYVGRTRQERRDRRRALQDAERRIEMMRRGKDAGQTPSSAAQDGSAAGAGNVTGTDIPPTSRVNSGSEQKRAEAANGS</sequence>
<feature type="transmembrane region" description="Helical" evidence="2">
    <location>
        <begin position="12"/>
        <end position="36"/>
    </location>
</feature>